<reference evidence="4" key="1">
    <citation type="submission" date="2021-02" db="EMBL/GenBank/DDBJ databases">
        <authorList>
            <person name="Nowell W R."/>
        </authorList>
    </citation>
    <scope>NUCLEOTIDE SEQUENCE</scope>
    <source>
        <strain evidence="4">Ploen Becks lab</strain>
    </source>
</reference>
<dbReference type="InterPro" id="IPR007527">
    <property type="entry name" value="Znf_SWIM"/>
</dbReference>
<dbReference type="AlphaFoldDB" id="A0A813S7J1"/>
<dbReference type="GO" id="GO:0008270">
    <property type="term" value="F:zinc ion binding"/>
    <property type="evidence" value="ECO:0007669"/>
    <property type="project" value="UniProtKB-KW"/>
</dbReference>
<keyword evidence="5" id="KW-1185">Reference proteome</keyword>
<dbReference type="PROSITE" id="PS50966">
    <property type="entry name" value="ZF_SWIM"/>
    <property type="match status" value="1"/>
</dbReference>
<proteinExistence type="predicted"/>
<sequence>MNETLSKESILEDPSNQTLNDIDDDEQDVLEPPKQTRKRGKAITYYLFKRFDNYDDIIKEIKQGDINGNTWVFKRQDDDKYRYYCKYVKQGCRAAPYLHLATEHAGNCFVSDEDYSNHQSEETPKNKVDTAIYQKIVELENLQIKPEGIIKNLIKSGFQPPTKIKLNNNNWNKLGKTIQHVDEYYMVRSGDKNDSKDLSREECRNFIQRLDDKPWNHFDEMLNDIKSIFLVKLNQENWKNSICNCVDWLKNYKCCHTIAIAYRLNLQLQPPDIESDEEEKGIEEPSSKRPCSSSRSEADDNENETNLIKKCKSCEMPLKKRKYFYCVNKCKNIF</sequence>
<organism evidence="4 5">
    <name type="scientific">Brachionus calyciflorus</name>
    <dbReference type="NCBI Taxonomy" id="104777"/>
    <lineage>
        <taxon>Eukaryota</taxon>
        <taxon>Metazoa</taxon>
        <taxon>Spiralia</taxon>
        <taxon>Gnathifera</taxon>
        <taxon>Rotifera</taxon>
        <taxon>Eurotatoria</taxon>
        <taxon>Monogononta</taxon>
        <taxon>Pseudotrocha</taxon>
        <taxon>Ploima</taxon>
        <taxon>Brachionidae</taxon>
        <taxon>Brachionus</taxon>
    </lineage>
</organism>
<feature type="domain" description="SWIM-type" evidence="3">
    <location>
        <begin position="229"/>
        <end position="265"/>
    </location>
</feature>
<gene>
    <name evidence="4" type="ORF">OXX778_LOCUS5978</name>
</gene>
<evidence type="ECO:0000313" key="5">
    <source>
        <dbReference type="Proteomes" id="UP000663879"/>
    </source>
</evidence>
<comment type="caution">
    <text evidence="4">The sequence shown here is derived from an EMBL/GenBank/DDBJ whole genome shotgun (WGS) entry which is preliminary data.</text>
</comment>
<feature type="compositionally biased region" description="Basic and acidic residues" evidence="2">
    <location>
        <begin position="1"/>
        <end position="10"/>
    </location>
</feature>
<evidence type="ECO:0000313" key="4">
    <source>
        <dbReference type="EMBL" id="CAF0791211.1"/>
    </source>
</evidence>
<protein>
    <recommendedName>
        <fullName evidence="3">SWIM-type domain-containing protein</fullName>
    </recommendedName>
</protein>
<evidence type="ECO:0000256" key="1">
    <source>
        <dbReference type="PROSITE-ProRule" id="PRU00325"/>
    </source>
</evidence>
<keyword evidence="1" id="KW-0479">Metal-binding</keyword>
<keyword evidence="1" id="KW-0863">Zinc-finger</keyword>
<evidence type="ECO:0000259" key="3">
    <source>
        <dbReference type="PROSITE" id="PS50966"/>
    </source>
</evidence>
<dbReference type="EMBL" id="CAJNOC010000681">
    <property type="protein sequence ID" value="CAF0791211.1"/>
    <property type="molecule type" value="Genomic_DNA"/>
</dbReference>
<keyword evidence="1" id="KW-0862">Zinc</keyword>
<name>A0A813S7J1_9BILA</name>
<feature type="region of interest" description="Disordered" evidence="2">
    <location>
        <begin position="1"/>
        <end position="36"/>
    </location>
</feature>
<accession>A0A813S7J1</accession>
<feature type="region of interest" description="Disordered" evidence="2">
    <location>
        <begin position="273"/>
        <end position="305"/>
    </location>
</feature>
<dbReference type="OrthoDB" id="119028at2759"/>
<dbReference type="Proteomes" id="UP000663879">
    <property type="component" value="Unassembled WGS sequence"/>
</dbReference>
<evidence type="ECO:0000256" key="2">
    <source>
        <dbReference type="SAM" id="MobiDB-lite"/>
    </source>
</evidence>